<name>A0AAV8XQ79_9CUCU</name>
<evidence type="ECO:0000313" key="2">
    <source>
        <dbReference type="EMBL" id="KAJ8940774.1"/>
    </source>
</evidence>
<evidence type="ECO:0000313" key="3">
    <source>
        <dbReference type="Proteomes" id="UP001162156"/>
    </source>
</evidence>
<dbReference type="AlphaFoldDB" id="A0AAV8XQ79"/>
<organism evidence="2 3">
    <name type="scientific">Rhamnusium bicolor</name>
    <dbReference type="NCBI Taxonomy" id="1586634"/>
    <lineage>
        <taxon>Eukaryota</taxon>
        <taxon>Metazoa</taxon>
        <taxon>Ecdysozoa</taxon>
        <taxon>Arthropoda</taxon>
        <taxon>Hexapoda</taxon>
        <taxon>Insecta</taxon>
        <taxon>Pterygota</taxon>
        <taxon>Neoptera</taxon>
        <taxon>Endopterygota</taxon>
        <taxon>Coleoptera</taxon>
        <taxon>Polyphaga</taxon>
        <taxon>Cucujiformia</taxon>
        <taxon>Chrysomeloidea</taxon>
        <taxon>Cerambycidae</taxon>
        <taxon>Lepturinae</taxon>
        <taxon>Rhagiini</taxon>
        <taxon>Rhamnusium</taxon>
    </lineage>
</organism>
<protein>
    <submittedName>
        <fullName evidence="2">Uncharacterized protein</fullName>
    </submittedName>
</protein>
<keyword evidence="3" id="KW-1185">Reference proteome</keyword>
<accession>A0AAV8XQ79</accession>
<dbReference type="EMBL" id="JANEYF010002947">
    <property type="protein sequence ID" value="KAJ8940774.1"/>
    <property type="molecule type" value="Genomic_DNA"/>
</dbReference>
<evidence type="ECO:0000256" key="1">
    <source>
        <dbReference type="SAM" id="MobiDB-lite"/>
    </source>
</evidence>
<sequence length="75" mass="8816">MRKKSPSYIQHHNIDIEDPKTGKIQHGDWRGATELTSLAVSTQKSLYRKAKNVRNKYKEYYNSLGAVDFQHKFVY</sequence>
<reference evidence="2" key="1">
    <citation type="journal article" date="2023" name="Insect Mol. Biol.">
        <title>Genome sequencing provides insights into the evolution of gene families encoding plant cell wall-degrading enzymes in longhorned beetles.</title>
        <authorList>
            <person name="Shin N.R."/>
            <person name="Okamura Y."/>
            <person name="Kirsch R."/>
            <person name="Pauchet Y."/>
        </authorList>
    </citation>
    <scope>NUCLEOTIDE SEQUENCE</scope>
    <source>
        <strain evidence="2">RBIC_L_NR</strain>
    </source>
</reference>
<feature type="compositionally biased region" description="Basic and acidic residues" evidence="1">
    <location>
        <begin position="12"/>
        <end position="23"/>
    </location>
</feature>
<gene>
    <name evidence="2" type="ORF">NQ314_010584</name>
</gene>
<proteinExistence type="predicted"/>
<comment type="caution">
    <text evidence="2">The sequence shown here is derived from an EMBL/GenBank/DDBJ whole genome shotgun (WGS) entry which is preliminary data.</text>
</comment>
<feature type="region of interest" description="Disordered" evidence="1">
    <location>
        <begin position="1"/>
        <end position="23"/>
    </location>
</feature>
<dbReference type="Proteomes" id="UP001162156">
    <property type="component" value="Unassembled WGS sequence"/>
</dbReference>